<dbReference type="GO" id="GO:0005978">
    <property type="term" value="P:glycogen biosynthetic process"/>
    <property type="evidence" value="ECO:0007669"/>
    <property type="project" value="InterPro"/>
</dbReference>
<dbReference type="InterPro" id="IPR013780">
    <property type="entry name" value="Glyco_hydro_b"/>
</dbReference>
<dbReference type="SUPFAM" id="SSF51011">
    <property type="entry name" value="Glycosyl hydrolase domain"/>
    <property type="match status" value="1"/>
</dbReference>
<dbReference type="GO" id="GO:0043169">
    <property type="term" value="F:cation binding"/>
    <property type="evidence" value="ECO:0007669"/>
    <property type="project" value="InterPro"/>
</dbReference>
<accession>R7YYR3</accession>
<dbReference type="EC" id="2.4.1.18" evidence="3"/>
<evidence type="ECO:0000256" key="5">
    <source>
        <dbReference type="PIRSR" id="PIRSR000463-1"/>
    </source>
</evidence>
<protein>
    <recommendedName>
        <fullName evidence="3">1,4-alpha-glucan branching enzyme</fullName>
        <ecNumber evidence="3">2.4.1.18</ecNumber>
    </recommendedName>
</protein>
<dbReference type="AlphaFoldDB" id="R7YYR3"/>
<dbReference type="EMBL" id="JH767584">
    <property type="protein sequence ID" value="EON67075.1"/>
    <property type="molecule type" value="Genomic_DNA"/>
</dbReference>
<feature type="domain" description="Glycosyl hydrolase family 13 catalytic" evidence="6">
    <location>
        <begin position="37"/>
        <end position="433"/>
    </location>
</feature>
<evidence type="ECO:0000256" key="1">
    <source>
        <dbReference type="ARBA" id="ARBA00000826"/>
    </source>
</evidence>
<keyword evidence="8" id="KW-1185">Reference proteome</keyword>
<organism evidence="7 8">
    <name type="scientific">Coniosporium apollinis (strain CBS 100218)</name>
    <name type="common">Rock-inhabiting black yeast</name>
    <dbReference type="NCBI Taxonomy" id="1168221"/>
    <lineage>
        <taxon>Eukaryota</taxon>
        <taxon>Fungi</taxon>
        <taxon>Dikarya</taxon>
        <taxon>Ascomycota</taxon>
        <taxon>Pezizomycotina</taxon>
        <taxon>Dothideomycetes</taxon>
        <taxon>Dothideomycetes incertae sedis</taxon>
        <taxon>Coniosporium</taxon>
    </lineage>
</organism>
<evidence type="ECO:0000313" key="7">
    <source>
        <dbReference type="EMBL" id="EON67075.1"/>
    </source>
</evidence>
<gene>
    <name evidence="7" type="ORF">W97_06192</name>
</gene>
<evidence type="ECO:0000256" key="4">
    <source>
        <dbReference type="ARBA" id="ARBA00022679"/>
    </source>
</evidence>
<dbReference type="OrthoDB" id="3869972at2759"/>
<dbReference type="PANTHER" id="PTHR43651:SF11">
    <property type="entry name" value="MALTO-OLIGOSYLTREHALOSE TREHALOHYDROLASE"/>
    <property type="match status" value="1"/>
</dbReference>
<dbReference type="InterPro" id="IPR037439">
    <property type="entry name" value="Branching_enzy"/>
</dbReference>
<dbReference type="HOGENOM" id="CLU_503438_0_0_1"/>
<dbReference type="Proteomes" id="UP000016924">
    <property type="component" value="Unassembled WGS sequence"/>
</dbReference>
<dbReference type="SMART" id="SM00642">
    <property type="entry name" value="Aamy"/>
    <property type="match status" value="1"/>
</dbReference>
<dbReference type="PANTHER" id="PTHR43651">
    <property type="entry name" value="1,4-ALPHA-GLUCAN-BRANCHING ENZYME"/>
    <property type="match status" value="1"/>
</dbReference>
<reference evidence="8" key="1">
    <citation type="submission" date="2012-06" db="EMBL/GenBank/DDBJ databases">
        <title>The genome sequence of Coniosporium apollinis CBS 100218.</title>
        <authorList>
            <consortium name="The Broad Institute Genome Sequencing Platform"/>
            <person name="Cuomo C."/>
            <person name="Gorbushina A."/>
            <person name="Noack S."/>
            <person name="Walker B."/>
            <person name="Young S.K."/>
            <person name="Zeng Q."/>
            <person name="Gargeya S."/>
            <person name="Fitzgerald M."/>
            <person name="Haas B."/>
            <person name="Abouelleil A."/>
            <person name="Alvarado L."/>
            <person name="Arachchi H.M."/>
            <person name="Berlin A.M."/>
            <person name="Chapman S.B."/>
            <person name="Goldberg J."/>
            <person name="Griggs A."/>
            <person name="Gujja S."/>
            <person name="Hansen M."/>
            <person name="Howarth C."/>
            <person name="Imamovic A."/>
            <person name="Larimer J."/>
            <person name="McCowan C."/>
            <person name="Montmayeur A."/>
            <person name="Murphy C."/>
            <person name="Neiman D."/>
            <person name="Pearson M."/>
            <person name="Priest M."/>
            <person name="Roberts A."/>
            <person name="Saif S."/>
            <person name="Shea T."/>
            <person name="Sisk P."/>
            <person name="Sykes S."/>
            <person name="Wortman J."/>
            <person name="Nusbaum C."/>
            <person name="Birren B."/>
        </authorList>
    </citation>
    <scope>NUCLEOTIDE SEQUENCE [LARGE SCALE GENOMIC DNA]</scope>
    <source>
        <strain evidence="8">CBS 100218</strain>
    </source>
</reference>
<dbReference type="Gene3D" id="3.20.20.80">
    <property type="entry name" value="Glycosidases"/>
    <property type="match status" value="1"/>
</dbReference>
<evidence type="ECO:0000259" key="6">
    <source>
        <dbReference type="SMART" id="SM00642"/>
    </source>
</evidence>
<dbReference type="InterPro" id="IPR017853">
    <property type="entry name" value="GH"/>
</dbReference>
<comment type="catalytic activity">
    <reaction evidence="1">
        <text>Transfers a segment of a (1-&gt;4)-alpha-D-glucan chain to a primary hydroxy group in a similar glucan chain.</text>
        <dbReference type="EC" id="2.4.1.18"/>
    </reaction>
</comment>
<comment type="similarity">
    <text evidence="2">Belongs to the glycosyl hydrolase 13 family. GlgB subfamily.</text>
</comment>
<evidence type="ECO:0000256" key="3">
    <source>
        <dbReference type="ARBA" id="ARBA00012541"/>
    </source>
</evidence>
<dbReference type="eggNOG" id="KOG0470">
    <property type="taxonomic scope" value="Eukaryota"/>
</dbReference>
<dbReference type="Pfam" id="PF00128">
    <property type="entry name" value="Alpha-amylase"/>
    <property type="match status" value="1"/>
</dbReference>
<sequence length="541" mass="60372">MVREGFASAAPILIPAEEFWATEFPNGRTVPTNLDDLVIYELHVGSLGFGKTTSGDLSDAIQFLHHLRRLGVNAVELMPMAEFGGKAGWGYGNTHHLCVESSAGGRDKYRHFVRECHQNGIAVIQDVCYNHYDYYADRAEWAYDSTLAEENIYYWYEGPRSQYSDSSGGYLDNGSSGFTPRFWDENIRQQFISSAAFLVEEMHVDGLRVDLTDAIHRDNKLHADGRQVGAANVYGQKFLRQWSRTLHMIKPSVMLIAEDHTGWDAVTKLPEQGGLGFQVKWEVGFYHSLIGDSHHSAGWPRQLLNAGFGGNDALEFDKFSGTLYNTQYHRVVFPESHDEAGNAGGTARTIVVAVGHAPVYGPTRTVAEARCRLCYGLSLLSAATPMFFMGEEVGAQKPYTFDNFVHHREDITGLRDGIGGFMFRFYQELISLRKELASIRSRNIDILHQSNSNRVIAFKRWSGNEEVIVVGSLNNSAFSNGYTVWKDATAIPNASWKEVFNSDSAFYGGQNIGNYGQAIQVTDNRLNVVLPANGFVVLVKQ</sequence>
<dbReference type="CDD" id="cd11325">
    <property type="entry name" value="AmyAc_GTHase"/>
    <property type="match status" value="1"/>
</dbReference>
<feature type="active site" description="Proton donor" evidence="5">
    <location>
        <position position="258"/>
    </location>
</feature>
<dbReference type="GO" id="GO:0003844">
    <property type="term" value="F:1,4-alpha-glucan branching enzyme activity"/>
    <property type="evidence" value="ECO:0007669"/>
    <property type="project" value="UniProtKB-EC"/>
</dbReference>
<dbReference type="SUPFAM" id="SSF51445">
    <property type="entry name" value="(Trans)glycosidases"/>
    <property type="match status" value="1"/>
</dbReference>
<evidence type="ECO:0000313" key="8">
    <source>
        <dbReference type="Proteomes" id="UP000016924"/>
    </source>
</evidence>
<dbReference type="STRING" id="1168221.R7YYR3"/>
<dbReference type="GeneID" id="19903503"/>
<proteinExistence type="inferred from homology"/>
<dbReference type="RefSeq" id="XP_007782392.1">
    <property type="nucleotide sequence ID" value="XM_007784202.1"/>
</dbReference>
<dbReference type="InterPro" id="IPR006047">
    <property type="entry name" value="GH13_cat_dom"/>
</dbReference>
<evidence type="ECO:0000256" key="2">
    <source>
        <dbReference type="ARBA" id="ARBA00009000"/>
    </source>
</evidence>
<keyword evidence="4" id="KW-0808">Transferase</keyword>
<dbReference type="Gene3D" id="2.60.40.1180">
    <property type="entry name" value="Golgi alpha-mannosidase II"/>
    <property type="match status" value="1"/>
</dbReference>
<dbReference type="PIRSF" id="PIRSF000463">
    <property type="entry name" value="GlgB"/>
    <property type="match status" value="1"/>
</dbReference>
<feature type="active site" description="Nucleophile" evidence="5">
    <location>
        <position position="210"/>
    </location>
</feature>
<dbReference type="Pfam" id="PF02806">
    <property type="entry name" value="Alpha-amylase_C"/>
    <property type="match status" value="1"/>
</dbReference>
<name>R7YYR3_CONA1</name>
<dbReference type="InterPro" id="IPR006048">
    <property type="entry name" value="A-amylase/branching_C"/>
</dbReference>